<evidence type="ECO:0000313" key="5">
    <source>
        <dbReference type="Proteomes" id="UP000024404"/>
    </source>
</evidence>
<dbReference type="InterPro" id="IPR029021">
    <property type="entry name" value="Prot-tyrosine_phosphatase-like"/>
</dbReference>
<dbReference type="EnsemblMetazoa" id="OVOC7972.2">
    <property type="protein sequence ID" value="OVOC7972.2"/>
    <property type="gene ID" value="WBGene00244781"/>
</dbReference>
<feature type="domain" description="Tyrosine specific protein phosphatases" evidence="3">
    <location>
        <begin position="233"/>
        <end position="288"/>
    </location>
</feature>
<dbReference type="InterPro" id="IPR000242">
    <property type="entry name" value="PTP_cat"/>
</dbReference>
<evidence type="ECO:0000259" key="2">
    <source>
        <dbReference type="PROSITE" id="PS50055"/>
    </source>
</evidence>
<accession>A0A2K6WF90</accession>
<dbReference type="PRINTS" id="PR00700">
    <property type="entry name" value="PRTYPHPHTASE"/>
</dbReference>
<dbReference type="PANTHER" id="PTHR46163">
    <property type="entry name" value="TYROSINE-PROTEIN PHOSPHATASE-RELATED"/>
    <property type="match status" value="1"/>
</dbReference>
<dbReference type="PROSITE" id="PS50055">
    <property type="entry name" value="TYR_PHOSPHATASE_PTP"/>
    <property type="match status" value="1"/>
</dbReference>
<feature type="domain" description="Tyrosine-protein phosphatase" evidence="2">
    <location>
        <begin position="44"/>
        <end position="297"/>
    </location>
</feature>
<feature type="compositionally biased region" description="Basic residues" evidence="1">
    <location>
        <begin position="372"/>
        <end position="384"/>
    </location>
</feature>
<dbReference type="InterPro" id="IPR016130">
    <property type="entry name" value="Tyr_Pase_AS"/>
</dbReference>
<reference evidence="4" key="2">
    <citation type="submission" date="2018-02" db="UniProtKB">
        <authorList>
            <consortium name="EnsemblMetazoa"/>
        </authorList>
    </citation>
    <scope>IDENTIFICATION</scope>
</reference>
<dbReference type="EMBL" id="CMVM020000238">
    <property type="status" value="NOT_ANNOTATED_CDS"/>
    <property type="molecule type" value="Genomic_DNA"/>
</dbReference>
<evidence type="ECO:0000313" key="4">
    <source>
        <dbReference type="EnsemblMetazoa" id="OVOC7972.2"/>
    </source>
</evidence>
<dbReference type="EnsemblMetazoa" id="OVOC7972.1">
    <property type="protein sequence ID" value="OVOC7972.1"/>
    <property type="gene ID" value="WBGene00244781"/>
</dbReference>
<dbReference type="PROSITE" id="PS00383">
    <property type="entry name" value="TYR_PHOSPHATASE_1"/>
    <property type="match status" value="1"/>
</dbReference>
<dbReference type="STRING" id="6282.A0A2K6WF90"/>
<dbReference type="GO" id="GO:0004725">
    <property type="term" value="F:protein tyrosine phosphatase activity"/>
    <property type="evidence" value="ECO:0007669"/>
    <property type="project" value="InterPro"/>
</dbReference>
<dbReference type="AlphaFoldDB" id="A0A2K6WF90"/>
<dbReference type="InterPro" id="IPR003595">
    <property type="entry name" value="Tyr_Pase_cat"/>
</dbReference>
<organism evidence="4 5">
    <name type="scientific">Onchocerca volvulus</name>
    <dbReference type="NCBI Taxonomy" id="6282"/>
    <lineage>
        <taxon>Eukaryota</taxon>
        <taxon>Metazoa</taxon>
        <taxon>Ecdysozoa</taxon>
        <taxon>Nematoda</taxon>
        <taxon>Chromadorea</taxon>
        <taxon>Rhabditida</taxon>
        <taxon>Spirurina</taxon>
        <taxon>Spiruromorpha</taxon>
        <taxon>Filarioidea</taxon>
        <taxon>Onchocercidae</taxon>
        <taxon>Onchocerca</taxon>
    </lineage>
</organism>
<keyword evidence="5" id="KW-1185">Reference proteome</keyword>
<dbReference type="Pfam" id="PF00102">
    <property type="entry name" value="Y_phosphatase"/>
    <property type="match status" value="1"/>
</dbReference>
<dbReference type="PROSITE" id="PS50056">
    <property type="entry name" value="TYR_PHOSPHATASE_2"/>
    <property type="match status" value="1"/>
</dbReference>
<dbReference type="SMART" id="SM00404">
    <property type="entry name" value="PTPc_motif"/>
    <property type="match status" value="1"/>
</dbReference>
<sequence length="595" mass="68694">MRKRIQSAGKQADQQISEHKKAPTLVTVMKTFAEQTNALGLEGLRNNFNKLQARGPHPSQLTFNGHKMNRAKCRYNDVMCLDNSRVQLKPWPEGQGDFIHANWIINEFLEYPFICTQGPLNQTCGDFWRMIWQENVELIIMLCRTYEENRNKCAQYWPLNQGQVLTFCGITIRAVEKRTADPDVHCTALLLTYRGKRRPLAHYQWVSWPDKFVPNQLTVPFTLLSSARARKTPTVIHCSAGIGRTGTLVVLEILSRTLLSCRVPVVSDIIWSVRSQRSRAVQNEEQYFYIHYLTVQRLVNKGIVADKVVSKFCRDYEHFYFTRTNRMQIPLPIFDKKKLPPKKMIEAESITPSSLTSSTVTPTSTTSDSRQSKKKKGLRKKKTRTPTQQTGLASQAKISRSQPNLQQEYYEAQNALLESYRKAQMNLLKTFTHKQQQQQQQKTKNDKLSTKTSIMQTMQKEEELNVEVSDTKVAKIPEEPKVPESEITVKSEDDKTGSKSQYAFLTDEVRKIKQMEESRIMKEDEIDRADYVFMQPVYANTYGASETDTRDVAEKYVMNMLPEQYFDQTMDDGAEYVTGTPQIRIKDNLENAKKL</sequence>
<feature type="compositionally biased region" description="Low complexity" evidence="1">
    <location>
        <begin position="349"/>
        <end position="369"/>
    </location>
</feature>
<dbReference type="InterPro" id="IPR052782">
    <property type="entry name" value="Oocyte-zygote_transition_reg"/>
</dbReference>
<dbReference type="SMART" id="SM00194">
    <property type="entry name" value="PTPc"/>
    <property type="match status" value="1"/>
</dbReference>
<evidence type="ECO:0000259" key="3">
    <source>
        <dbReference type="PROSITE" id="PS50056"/>
    </source>
</evidence>
<dbReference type="SUPFAM" id="SSF52799">
    <property type="entry name" value="(Phosphotyrosine protein) phosphatases II"/>
    <property type="match status" value="1"/>
</dbReference>
<name>A0A2K6WF90_ONCVO</name>
<proteinExistence type="predicted"/>
<protein>
    <recommendedName>
        <fullName evidence="6">Protein-tyrosine-phosphatase</fullName>
    </recommendedName>
</protein>
<feature type="compositionally biased region" description="Polar residues" evidence="1">
    <location>
        <begin position="391"/>
        <end position="401"/>
    </location>
</feature>
<feature type="region of interest" description="Disordered" evidence="1">
    <location>
        <begin position="346"/>
        <end position="401"/>
    </location>
</feature>
<dbReference type="CDD" id="cd00047">
    <property type="entry name" value="PTPc"/>
    <property type="match status" value="1"/>
</dbReference>
<evidence type="ECO:0000256" key="1">
    <source>
        <dbReference type="SAM" id="MobiDB-lite"/>
    </source>
</evidence>
<reference evidence="5" key="1">
    <citation type="submission" date="2013-10" db="EMBL/GenBank/DDBJ databases">
        <title>Genome sequencing of Onchocerca volvulus.</title>
        <authorList>
            <person name="Cotton J."/>
            <person name="Tsai J."/>
            <person name="Stanley E."/>
            <person name="Tracey A."/>
            <person name="Holroyd N."/>
            <person name="Lustigman S."/>
            <person name="Berriman M."/>
        </authorList>
    </citation>
    <scope>NUCLEOTIDE SEQUENCE</scope>
</reference>
<evidence type="ECO:0008006" key="6">
    <source>
        <dbReference type="Google" id="ProtNLM"/>
    </source>
</evidence>
<dbReference type="InterPro" id="IPR000387">
    <property type="entry name" value="Tyr_Pase_dom"/>
</dbReference>
<dbReference type="Gene3D" id="3.90.190.10">
    <property type="entry name" value="Protein tyrosine phosphatase superfamily"/>
    <property type="match status" value="1"/>
</dbReference>
<dbReference type="Proteomes" id="UP000024404">
    <property type="component" value="Unassembled WGS sequence"/>
</dbReference>